<dbReference type="RefSeq" id="WP_083964494.1">
    <property type="nucleotide sequence ID" value="NZ_CP055263.1"/>
</dbReference>
<evidence type="ECO:0000259" key="1">
    <source>
        <dbReference type="PROSITE" id="PS51500"/>
    </source>
</evidence>
<dbReference type="InterPro" id="IPR036281">
    <property type="entry name" value="SinR/SinI_dimer_dom_sf"/>
</dbReference>
<name>A0ABX6S1Q2_9BACI</name>
<dbReference type="Pfam" id="PF08671">
    <property type="entry name" value="SinI"/>
    <property type="match status" value="1"/>
</dbReference>
<keyword evidence="3" id="KW-1185">Reference proteome</keyword>
<sequence length="43" mass="4840">MLSSLIIEKGLDKEWVELILSALEIGISVEEIKAFINQSPRPE</sequence>
<dbReference type="SUPFAM" id="SSF47406">
    <property type="entry name" value="SinR repressor dimerisation domain-like"/>
    <property type="match status" value="1"/>
</dbReference>
<feature type="domain" description="Sin" evidence="1">
    <location>
        <begin position="2"/>
        <end position="40"/>
    </location>
</feature>
<accession>A0ABX6S1Q2</accession>
<evidence type="ECO:0000313" key="3">
    <source>
        <dbReference type="Proteomes" id="UP000515490"/>
    </source>
</evidence>
<dbReference type="PROSITE" id="PS51500">
    <property type="entry name" value="SIN"/>
    <property type="match status" value="1"/>
</dbReference>
<protein>
    <submittedName>
        <fullName evidence="2">DNA-binding anti-repressor SinI</fullName>
    </submittedName>
</protein>
<reference evidence="2 3" key="1">
    <citation type="submission" date="2020-06" db="EMBL/GenBank/DDBJ databases">
        <title>Metabacillus dokdonensis sp. nov., isolated from the rhizosphere of Elymus tsukushiensis, a plant native to the Dokdo Islands, Republic of Korea.</title>
        <authorList>
            <person name="Lee S.Y."/>
            <person name="Hwang Y.J."/>
            <person name="Son J.S."/>
            <person name="Ghim S.Y."/>
        </authorList>
    </citation>
    <scope>NUCLEOTIDE SEQUENCE [LARGE SCALE GENOMIC DNA]</scope>
    <source>
        <strain evidence="2 3">KUDC1714</strain>
    </source>
</reference>
<evidence type="ECO:0000313" key="2">
    <source>
        <dbReference type="EMBL" id="QNF27396.1"/>
    </source>
</evidence>
<gene>
    <name evidence="2" type="primary">sinI</name>
    <name evidence="2" type="ORF">HUW50_07625</name>
</gene>
<dbReference type="Proteomes" id="UP000515490">
    <property type="component" value="Chromosome"/>
</dbReference>
<organism evidence="2 3">
    <name type="scientific">Metabacillus elymi</name>
    <dbReference type="NCBI Taxonomy" id="2745198"/>
    <lineage>
        <taxon>Bacteria</taxon>
        <taxon>Bacillati</taxon>
        <taxon>Bacillota</taxon>
        <taxon>Bacilli</taxon>
        <taxon>Bacillales</taxon>
        <taxon>Bacillaceae</taxon>
        <taxon>Metabacillus</taxon>
    </lineage>
</organism>
<keyword evidence="2" id="KW-0238">DNA-binding</keyword>
<proteinExistence type="predicted"/>
<dbReference type="EMBL" id="CP055263">
    <property type="protein sequence ID" value="QNF27396.1"/>
    <property type="molecule type" value="Genomic_DNA"/>
</dbReference>
<dbReference type="InterPro" id="IPR010981">
    <property type="entry name" value="SinR/SinI_dimer_dom"/>
</dbReference>
<dbReference type="GO" id="GO:0003677">
    <property type="term" value="F:DNA binding"/>
    <property type="evidence" value="ECO:0007669"/>
    <property type="project" value="UniProtKB-KW"/>
</dbReference>